<evidence type="ECO:0000313" key="3">
    <source>
        <dbReference type="Proteomes" id="UP000184387"/>
    </source>
</evidence>
<sequence>MQPQAESPRPLTLPPQGDHWRHRLWGLLGTVMFGAMLIAIGIYTVPGLVSDWRIRGTAEPVAGGRVTEGSCSSKLVLTICDATLSLQTKSGPVSRDVNYIFTDVHSGSYSVTVVADPAHPEPATTDMALEKLWNRTITLLVGGGILLALTMAPIIGIIRRLRHRDEASAA</sequence>
<organism evidence="2 3">
    <name type="scientific">Muricoccus roseus</name>
    <dbReference type="NCBI Taxonomy" id="198092"/>
    <lineage>
        <taxon>Bacteria</taxon>
        <taxon>Pseudomonadati</taxon>
        <taxon>Pseudomonadota</taxon>
        <taxon>Alphaproteobacteria</taxon>
        <taxon>Acetobacterales</taxon>
        <taxon>Roseomonadaceae</taxon>
        <taxon>Muricoccus</taxon>
    </lineage>
</organism>
<accession>A0A1M6N1L7</accession>
<dbReference type="EMBL" id="FQZF01000024">
    <property type="protein sequence ID" value="SHJ89548.1"/>
    <property type="molecule type" value="Genomic_DNA"/>
</dbReference>
<evidence type="ECO:0000256" key="1">
    <source>
        <dbReference type="SAM" id="Phobius"/>
    </source>
</evidence>
<name>A0A1M6N1L7_9PROT</name>
<dbReference type="RefSeq" id="WP_073137375.1">
    <property type="nucleotide sequence ID" value="NZ_FQZF01000024.1"/>
</dbReference>
<proteinExistence type="predicted"/>
<dbReference type="STRING" id="198092.SAMN02745194_03662"/>
<dbReference type="Proteomes" id="UP000184387">
    <property type="component" value="Unassembled WGS sequence"/>
</dbReference>
<keyword evidence="1" id="KW-1133">Transmembrane helix</keyword>
<feature type="transmembrane region" description="Helical" evidence="1">
    <location>
        <begin position="24"/>
        <end position="45"/>
    </location>
</feature>
<keyword evidence="1" id="KW-0472">Membrane</keyword>
<feature type="transmembrane region" description="Helical" evidence="1">
    <location>
        <begin position="137"/>
        <end position="158"/>
    </location>
</feature>
<keyword evidence="3" id="KW-1185">Reference proteome</keyword>
<dbReference type="OrthoDB" id="8478544at2"/>
<evidence type="ECO:0000313" key="2">
    <source>
        <dbReference type="EMBL" id="SHJ89548.1"/>
    </source>
</evidence>
<protein>
    <submittedName>
        <fullName evidence="2">Uncharacterized protein</fullName>
    </submittedName>
</protein>
<reference evidence="2 3" key="1">
    <citation type="submission" date="2016-11" db="EMBL/GenBank/DDBJ databases">
        <authorList>
            <person name="Jaros S."/>
            <person name="Januszkiewicz K."/>
            <person name="Wedrychowicz H."/>
        </authorList>
    </citation>
    <scope>NUCLEOTIDE SEQUENCE [LARGE SCALE GENOMIC DNA]</scope>
    <source>
        <strain evidence="2 3">DSM 14916</strain>
    </source>
</reference>
<dbReference type="AlphaFoldDB" id="A0A1M6N1L7"/>
<keyword evidence="1" id="KW-0812">Transmembrane</keyword>
<gene>
    <name evidence="2" type="ORF">SAMN02745194_03662</name>
</gene>